<dbReference type="Proteomes" id="UP000284277">
    <property type="component" value="Unassembled WGS sequence"/>
</dbReference>
<dbReference type="EMBL" id="MCIA01000001">
    <property type="protein sequence ID" value="RKD35169.1"/>
    <property type="molecule type" value="Genomic_DNA"/>
</dbReference>
<evidence type="ECO:0008006" key="5">
    <source>
        <dbReference type="Google" id="ProtNLM"/>
    </source>
</evidence>
<evidence type="ECO:0000256" key="1">
    <source>
        <dbReference type="ARBA" id="ARBA00022737"/>
    </source>
</evidence>
<dbReference type="AlphaFoldDB" id="A0A419TCE7"/>
<sequence>MKKLIILVSLVFSIFGSIVSYADEWKQDSTGWQYVLNDGSSLRDRWFQEPGTEQIYHFDSNGYMQSGVVTADGKEYYFNESGVLQTSAVIPDGRMTSSKGAIFSDVNDGVTFLITWATDVKVGNSKTVSIAIKNICDKPITIKSNLKIVRNEKMNNLYLFDPNSYSFYEEKTINPNEVVGMNFVAPNISEFYTDETSFIVIPVVIGNKEYGCYVYTRTKITLHESAERLNEIGSVINQ</sequence>
<dbReference type="Pfam" id="PF01473">
    <property type="entry name" value="Choline_bind_1"/>
    <property type="match status" value="2"/>
</dbReference>
<feature type="chain" id="PRO_5039708018" description="Cell wall-binding protein" evidence="2">
    <location>
        <begin position="23"/>
        <end position="238"/>
    </location>
</feature>
<keyword evidence="1" id="KW-0677">Repeat</keyword>
<keyword evidence="4" id="KW-1185">Reference proteome</keyword>
<evidence type="ECO:0000313" key="4">
    <source>
        <dbReference type="Proteomes" id="UP000284277"/>
    </source>
</evidence>
<dbReference type="Gene3D" id="2.10.270.10">
    <property type="entry name" value="Cholin Binding"/>
    <property type="match status" value="1"/>
</dbReference>
<reference evidence="3 4" key="1">
    <citation type="submission" date="2016-08" db="EMBL/GenBank/DDBJ databases">
        <title>A new outlook on sporulation: Clostridium algidixylanolyticum.</title>
        <authorList>
            <person name="Poppleton D.I."/>
            <person name="Gribaldo S."/>
        </authorList>
    </citation>
    <scope>NUCLEOTIDE SEQUENCE [LARGE SCALE GENOMIC DNA]</scope>
    <source>
        <strain evidence="3 4">SPL73</strain>
    </source>
</reference>
<dbReference type="InterPro" id="IPR018337">
    <property type="entry name" value="Cell_wall/Cho-bd_repeat"/>
</dbReference>
<comment type="caution">
    <text evidence="3">The sequence shown here is derived from an EMBL/GenBank/DDBJ whole genome shotgun (WGS) entry which is preliminary data.</text>
</comment>
<dbReference type="OrthoDB" id="2032428at2"/>
<keyword evidence="2" id="KW-0732">Signal</keyword>
<name>A0A419TCE7_9FIRM</name>
<organism evidence="3 4">
    <name type="scientific">Lacrimispora algidixylanolytica</name>
    <dbReference type="NCBI Taxonomy" id="94868"/>
    <lineage>
        <taxon>Bacteria</taxon>
        <taxon>Bacillati</taxon>
        <taxon>Bacillota</taxon>
        <taxon>Clostridia</taxon>
        <taxon>Lachnospirales</taxon>
        <taxon>Lachnospiraceae</taxon>
        <taxon>Lacrimispora</taxon>
    </lineage>
</organism>
<proteinExistence type="predicted"/>
<protein>
    <recommendedName>
        <fullName evidence="5">Cell wall-binding protein</fullName>
    </recommendedName>
</protein>
<accession>A0A419TCE7</accession>
<dbReference type="RefSeq" id="WP_158584967.1">
    <property type="nucleotide sequence ID" value="NZ_MCIA01000001.1"/>
</dbReference>
<feature type="signal peptide" evidence="2">
    <location>
        <begin position="1"/>
        <end position="22"/>
    </location>
</feature>
<dbReference type="SUPFAM" id="SSF69360">
    <property type="entry name" value="Cell wall binding repeat"/>
    <property type="match status" value="1"/>
</dbReference>
<evidence type="ECO:0000313" key="3">
    <source>
        <dbReference type="EMBL" id="RKD35169.1"/>
    </source>
</evidence>
<evidence type="ECO:0000256" key="2">
    <source>
        <dbReference type="SAM" id="SignalP"/>
    </source>
</evidence>
<gene>
    <name evidence="3" type="ORF">BET01_02175</name>
</gene>